<dbReference type="PROSITE" id="PS00941">
    <property type="entry name" value="CARBOXYLESTERASE_B_2"/>
    <property type="match status" value="1"/>
</dbReference>
<dbReference type="InterPro" id="IPR051093">
    <property type="entry name" value="Neuroligin/BSAL"/>
</dbReference>
<evidence type="ECO:0000259" key="5">
    <source>
        <dbReference type="Pfam" id="PF00135"/>
    </source>
</evidence>
<keyword evidence="2 4" id="KW-0732">Signal</keyword>
<dbReference type="SUPFAM" id="SSF53474">
    <property type="entry name" value="alpha/beta-Hydrolases"/>
    <property type="match status" value="1"/>
</dbReference>
<dbReference type="EMBL" id="JACSEA010000008">
    <property type="protein sequence ID" value="KAF7394691.1"/>
    <property type="molecule type" value="Genomic_DNA"/>
</dbReference>
<feature type="domain" description="Carboxylesterase type B" evidence="5">
    <location>
        <begin position="50"/>
        <end position="167"/>
    </location>
</feature>
<evidence type="ECO:0000256" key="4">
    <source>
        <dbReference type="SAM" id="SignalP"/>
    </source>
</evidence>
<dbReference type="AlphaFoldDB" id="A0A834JW31"/>
<dbReference type="InterPro" id="IPR029058">
    <property type="entry name" value="AB_hydrolase_fold"/>
</dbReference>
<evidence type="ECO:0000313" key="7">
    <source>
        <dbReference type="Proteomes" id="UP000614350"/>
    </source>
</evidence>
<keyword evidence="3" id="KW-0325">Glycoprotein</keyword>
<dbReference type="Proteomes" id="UP000614350">
    <property type="component" value="Unassembled WGS sequence"/>
</dbReference>
<dbReference type="Pfam" id="PF00135">
    <property type="entry name" value="COesterase"/>
    <property type="match status" value="1"/>
</dbReference>
<comment type="caution">
    <text evidence="6">The sequence shown here is derived from an EMBL/GenBank/DDBJ whole genome shotgun (WGS) entry which is preliminary data.</text>
</comment>
<organism evidence="6 7">
    <name type="scientific">Vespula vulgaris</name>
    <name type="common">Yellow jacket</name>
    <name type="synonym">Wasp</name>
    <dbReference type="NCBI Taxonomy" id="7454"/>
    <lineage>
        <taxon>Eukaryota</taxon>
        <taxon>Metazoa</taxon>
        <taxon>Ecdysozoa</taxon>
        <taxon>Arthropoda</taxon>
        <taxon>Hexapoda</taxon>
        <taxon>Insecta</taxon>
        <taxon>Pterygota</taxon>
        <taxon>Neoptera</taxon>
        <taxon>Endopterygota</taxon>
        <taxon>Hymenoptera</taxon>
        <taxon>Apocrita</taxon>
        <taxon>Aculeata</taxon>
        <taxon>Vespoidea</taxon>
        <taxon>Vespidae</taxon>
        <taxon>Vespinae</taxon>
        <taxon>Vespula</taxon>
    </lineage>
</organism>
<feature type="signal peptide" evidence="4">
    <location>
        <begin position="1"/>
        <end position="22"/>
    </location>
</feature>
<evidence type="ECO:0000256" key="3">
    <source>
        <dbReference type="ARBA" id="ARBA00023180"/>
    </source>
</evidence>
<dbReference type="InterPro" id="IPR002018">
    <property type="entry name" value="CarbesteraseB"/>
</dbReference>
<evidence type="ECO:0000256" key="2">
    <source>
        <dbReference type="ARBA" id="ARBA00022729"/>
    </source>
</evidence>
<proteinExistence type="inferred from homology"/>
<protein>
    <recommendedName>
        <fullName evidence="5">Carboxylesterase type B domain-containing protein</fullName>
    </recommendedName>
</protein>
<dbReference type="InterPro" id="IPR019819">
    <property type="entry name" value="Carboxylesterase_B_CS"/>
</dbReference>
<sequence length="236" mass="27991">MSKMLRLELLGVVLLACTQILTEHRDSRETRAPYINYPRYHQESVEPVTKDVKVKHGRLRGTVVKPRTNHDLQLVDVFLGVPYAEPPVGSLRFTPPRSPQPWRGVRQSLEFAPVCPQVLPNLRDEVKPARYEYLERHLQYLKNQSEDCLYLNIYAPHQPEGSFAKPVDGSIGSRWKRDLLQPSQLRARKSSEISIKEIENFRPLWQGWDARRLRFRERKKEWRKKIFRQEHEEYIK</sequence>
<dbReference type="Gene3D" id="3.40.50.1820">
    <property type="entry name" value="alpha/beta hydrolase"/>
    <property type="match status" value="1"/>
</dbReference>
<dbReference type="PANTHER" id="PTHR43903">
    <property type="entry name" value="NEUROLIGIN"/>
    <property type="match status" value="1"/>
</dbReference>
<evidence type="ECO:0000313" key="6">
    <source>
        <dbReference type="EMBL" id="KAF7394691.1"/>
    </source>
</evidence>
<name>A0A834JW31_VESVU</name>
<feature type="chain" id="PRO_5032578172" description="Carboxylesterase type B domain-containing protein" evidence="4">
    <location>
        <begin position="23"/>
        <end position="236"/>
    </location>
</feature>
<reference evidence="6" key="1">
    <citation type="journal article" date="2020" name="G3 (Bethesda)">
        <title>High-Quality Assemblies for Three Invasive Social Wasps from the &lt;i&gt;Vespula&lt;/i&gt; Genus.</title>
        <authorList>
            <person name="Harrop T.W.R."/>
            <person name="Guhlin J."/>
            <person name="McLaughlin G.M."/>
            <person name="Permina E."/>
            <person name="Stockwell P."/>
            <person name="Gilligan J."/>
            <person name="Le Lec M.F."/>
            <person name="Gruber M.A.M."/>
            <person name="Quinn O."/>
            <person name="Lovegrove M."/>
            <person name="Duncan E.J."/>
            <person name="Remnant E.J."/>
            <person name="Van Eeckhoven J."/>
            <person name="Graham B."/>
            <person name="Knapp R.A."/>
            <person name="Langford K.W."/>
            <person name="Kronenberg Z."/>
            <person name="Press M.O."/>
            <person name="Eacker S.M."/>
            <person name="Wilson-Rankin E.E."/>
            <person name="Purcell J."/>
            <person name="Lester P.J."/>
            <person name="Dearden P.K."/>
        </authorList>
    </citation>
    <scope>NUCLEOTIDE SEQUENCE</scope>
    <source>
        <strain evidence="6">Marl-1</strain>
    </source>
</reference>
<comment type="similarity">
    <text evidence="1">Belongs to the type-B carboxylesterase/lipase family.</text>
</comment>
<gene>
    <name evidence="6" type="ORF">HZH66_007865</name>
</gene>
<evidence type="ECO:0000256" key="1">
    <source>
        <dbReference type="ARBA" id="ARBA00005964"/>
    </source>
</evidence>
<accession>A0A834JW31</accession>
<keyword evidence="7" id="KW-1185">Reference proteome</keyword>